<dbReference type="InterPro" id="IPR012336">
    <property type="entry name" value="Thioredoxin-like_fold"/>
</dbReference>
<dbReference type="Pfam" id="PF13462">
    <property type="entry name" value="Thioredoxin_4"/>
    <property type="match status" value="1"/>
</dbReference>
<dbReference type="AlphaFoldDB" id="A0A432VA36"/>
<protein>
    <submittedName>
        <fullName evidence="3">DsbA family protein</fullName>
    </submittedName>
</protein>
<dbReference type="InterPro" id="IPR006311">
    <property type="entry name" value="TAT_signal"/>
</dbReference>
<proteinExistence type="predicted"/>
<feature type="domain" description="Thioredoxin" evidence="2">
    <location>
        <begin position="29"/>
        <end position="208"/>
    </location>
</feature>
<dbReference type="PROSITE" id="PS51352">
    <property type="entry name" value="THIOREDOXIN_2"/>
    <property type="match status" value="1"/>
</dbReference>
<evidence type="ECO:0000313" key="4">
    <source>
        <dbReference type="Proteomes" id="UP000281647"/>
    </source>
</evidence>
<evidence type="ECO:0000313" key="3">
    <source>
        <dbReference type="EMBL" id="RUM98955.1"/>
    </source>
</evidence>
<accession>A0A432VA36</accession>
<dbReference type="EMBL" id="RKST01000003">
    <property type="protein sequence ID" value="RUM98955.1"/>
    <property type="molecule type" value="Genomic_DNA"/>
</dbReference>
<evidence type="ECO:0000259" key="2">
    <source>
        <dbReference type="PROSITE" id="PS51352"/>
    </source>
</evidence>
<dbReference type="InterPro" id="IPR019546">
    <property type="entry name" value="TAT_signal_bac_arc"/>
</dbReference>
<dbReference type="InterPro" id="IPR013766">
    <property type="entry name" value="Thioredoxin_domain"/>
</dbReference>
<comment type="function">
    <text evidence="1">May be required for disulfide bond formation in some proteins.</text>
</comment>
<name>A0A432VA36_9HYPH</name>
<dbReference type="Gene3D" id="3.40.30.10">
    <property type="entry name" value="Glutaredoxin"/>
    <property type="match status" value="1"/>
</dbReference>
<sequence length="210" mass="22442">MVASGWSGRVVISRRQFLAAAVAAGASGSAGARELPPVSEILFDPALPVLGNPHGDVTIAEFFDYACPYCKVVHPHLKDIVQEDGNIRLVMKDWPINGELAAYASRMVLAADRLGVYAPAHAAVMEIEGGLTIRGISGAMRGKGIDVGAIRDALDVHLTEIDALLVRNQQQARGLSLPGTPAFIVGSNLYRQPLSPEEIRRAIARARSNR</sequence>
<evidence type="ECO:0000256" key="1">
    <source>
        <dbReference type="ARBA" id="ARBA00003565"/>
    </source>
</evidence>
<organism evidence="3 4">
    <name type="scientific">Borborobacter arsenicus</name>
    <dbReference type="NCBI Taxonomy" id="1851146"/>
    <lineage>
        <taxon>Bacteria</taxon>
        <taxon>Pseudomonadati</taxon>
        <taxon>Pseudomonadota</taxon>
        <taxon>Alphaproteobacteria</taxon>
        <taxon>Hyphomicrobiales</taxon>
        <taxon>Phyllobacteriaceae</taxon>
        <taxon>Borborobacter</taxon>
    </lineage>
</organism>
<dbReference type="InterPro" id="IPR036249">
    <property type="entry name" value="Thioredoxin-like_sf"/>
</dbReference>
<dbReference type="Proteomes" id="UP000281647">
    <property type="component" value="Unassembled WGS sequence"/>
</dbReference>
<dbReference type="OrthoDB" id="9780147at2"/>
<reference evidence="3 4" key="1">
    <citation type="submission" date="2018-11" db="EMBL/GenBank/DDBJ databases">
        <title>Pseudaminobacter arsenicus sp. nov., an arsenic-resistant bacterium isolated from arsenic-rich aquifers.</title>
        <authorList>
            <person name="Mu Y."/>
        </authorList>
    </citation>
    <scope>NUCLEOTIDE SEQUENCE [LARGE SCALE GENOMIC DNA]</scope>
    <source>
        <strain evidence="3 4">CB3</strain>
    </source>
</reference>
<dbReference type="CDD" id="cd03023">
    <property type="entry name" value="DsbA_Com1_like"/>
    <property type="match status" value="1"/>
</dbReference>
<dbReference type="PROSITE" id="PS51318">
    <property type="entry name" value="TAT"/>
    <property type="match status" value="1"/>
</dbReference>
<comment type="caution">
    <text evidence="3">The sequence shown here is derived from an EMBL/GenBank/DDBJ whole genome shotgun (WGS) entry which is preliminary data.</text>
</comment>
<keyword evidence="4" id="KW-1185">Reference proteome</keyword>
<dbReference type="SUPFAM" id="SSF52833">
    <property type="entry name" value="Thioredoxin-like"/>
    <property type="match status" value="1"/>
</dbReference>
<dbReference type="NCBIfam" id="TIGR01409">
    <property type="entry name" value="TAT_signal_seq"/>
    <property type="match status" value="1"/>
</dbReference>
<gene>
    <name evidence="3" type="ORF">EET67_04740</name>
</gene>